<name>A0A378SGB2_9MYCO</name>
<accession>A0A378SGB2</accession>
<dbReference type="InterPro" id="IPR036689">
    <property type="entry name" value="ESAT-6-like_sf"/>
</dbReference>
<sequence length="625" mass="66109">MAVSVSTVRESQPARLVDAADAMRGKHSSLQAIVTGEREMLSFLQGHWSGDAATAALATGLRDTDRQERTAARLAHLESALRSGGLQMAALRDALLDLVATTERFGFAVADDGTVTPEQWLIGDFLDSIARNLTAFLQKMLQLFTDLDENTAAAIDQAAGVDIPNPPVDIGGTQLHIPSPDTDPAQVQQWWDGLTQQQRDGLIAQHPPMLGNLNGIPADVRDQVNVAVLDDDLDRVESVVAAHGVSTDDVTADPARFGLSDGDVTRYQNARETQEGLIHQMTGENSLPGPGGDDRRYSDIGAAERADKNWRPTMLWSYDPQAFDGKGRAAVSIGNPDRSANTAVIVPGTSASVRDGWLSDGHNDAINLYNQSLQVDPDNPTAVISWMGYNTPESFTDPNIATTGLARTGGDALAWDVNSLAVTHDAGVPHHLTVAGHSYGSTTVADAFAHSGMQADNAVLLGSPGTDVAQSAADFGVDGDRVYIGDASTDPVGWLGQMGNALPGEINDTLGSMAGPSAGLGADPAFEDFGATRFRAEVPGADMIDPGDHSYYYTPGSESLRSMAEIVTGNGDRLGELGLLAPPRTEMSLATPGQVDLPFVGEVPLPQVQIETPVILDPEWNRPAE</sequence>
<proteinExistence type="predicted"/>
<evidence type="ECO:0000313" key="3">
    <source>
        <dbReference type="Proteomes" id="UP000254291"/>
    </source>
</evidence>
<gene>
    <name evidence="2" type="ORF">NCTC10742_00053</name>
</gene>
<evidence type="ECO:0000313" key="2">
    <source>
        <dbReference type="EMBL" id="STZ40854.1"/>
    </source>
</evidence>
<dbReference type="GO" id="GO:0016787">
    <property type="term" value="F:hydrolase activity"/>
    <property type="evidence" value="ECO:0007669"/>
    <property type="project" value="UniProtKB-KW"/>
</dbReference>
<dbReference type="SUPFAM" id="SSF140453">
    <property type="entry name" value="EsxAB dimer-like"/>
    <property type="match status" value="1"/>
</dbReference>
<dbReference type="AlphaFoldDB" id="A0A378SGB2"/>
<organism evidence="2 3">
    <name type="scientific">Mycolicibacterium gilvum</name>
    <dbReference type="NCBI Taxonomy" id="1804"/>
    <lineage>
        <taxon>Bacteria</taxon>
        <taxon>Bacillati</taxon>
        <taxon>Actinomycetota</taxon>
        <taxon>Actinomycetes</taxon>
        <taxon>Mycobacteriales</taxon>
        <taxon>Mycobacteriaceae</taxon>
        <taxon>Mycolicibacterium</taxon>
    </lineage>
</organism>
<feature type="domain" description="DUF1023" evidence="1">
    <location>
        <begin position="325"/>
        <end position="493"/>
    </location>
</feature>
<dbReference type="Pfam" id="PF06259">
    <property type="entry name" value="Abhydrolase_8"/>
    <property type="match status" value="1"/>
</dbReference>
<reference evidence="2 3" key="1">
    <citation type="submission" date="2018-06" db="EMBL/GenBank/DDBJ databases">
        <authorList>
            <consortium name="Pathogen Informatics"/>
            <person name="Doyle S."/>
        </authorList>
    </citation>
    <scope>NUCLEOTIDE SEQUENCE [LARGE SCALE GENOMIC DNA]</scope>
    <source>
        <strain evidence="2 3">NCTC10742</strain>
    </source>
</reference>
<protein>
    <submittedName>
        <fullName evidence="2">Alpha/beta hydrolase of uncharacterized function (DUF1023)</fullName>
    </submittedName>
</protein>
<dbReference type="Proteomes" id="UP000254291">
    <property type="component" value="Unassembled WGS sequence"/>
</dbReference>
<dbReference type="EMBL" id="UGQM01000001">
    <property type="protein sequence ID" value="STZ40854.1"/>
    <property type="molecule type" value="Genomic_DNA"/>
</dbReference>
<keyword evidence="2" id="KW-0378">Hydrolase</keyword>
<dbReference type="InterPro" id="IPR010427">
    <property type="entry name" value="DUF1023"/>
</dbReference>
<dbReference type="RefSeq" id="WP_115326163.1">
    <property type="nucleotide sequence ID" value="NZ_JACKST010000022.1"/>
</dbReference>
<evidence type="ECO:0000259" key="1">
    <source>
        <dbReference type="Pfam" id="PF06259"/>
    </source>
</evidence>